<dbReference type="Pfam" id="PF00378">
    <property type="entry name" value="ECH_1"/>
    <property type="match status" value="1"/>
</dbReference>
<comment type="caution">
    <text evidence="9">The sequence shown here is derived from an EMBL/GenBank/DDBJ whole genome shotgun (WGS) entry which is preliminary data.</text>
</comment>
<evidence type="ECO:0000313" key="10">
    <source>
        <dbReference type="Proteomes" id="UP001175353"/>
    </source>
</evidence>
<dbReference type="InterPro" id="IPR018376">
    <property type="entry name" value="Enoyl-CoA_hyd/isom_CS"/>
</dbReference>
<dbReference type="PROSITE" id="PS00166">
    <property type="entry name" value="ENOYL_COA_HYDRATASE"/>
    <property type="match status" value="1"/>
</dbReference>
<keyword evidence="10" id="KW-1185">Reference proteome</keyword>
<dbReference type="GO" id="GO:0006635">
    <property type="term" value="P:fatty acid beta-oxidation"/>
    <property type="evidence" value="ECO:0007669"/>
    <property type="project" value="TreeGrafter"/>
</dbReference>
<dbReference type="GO" id="GO:0005739">
    <property type="term" value="C:mitochondrion"/>
    <property type="evidence" value="ECO:0007669"/>
    <property type="project" value="TreeGrafter"/>
</dbReference>
<evidence type="ECO:0008006" key="11">
    <source>
        <dbReference type="Google" id="ProtNLM"/>
    </source>
</evidence>
<reference evidence="9" key="1">
    <citation type="submission" date="2023-06" db="EMBL/GenBank/DDBJ databases">
        <title>Black Yeasts Isolated from many extreme environments.</title>
        <authorList>
            <person name="Coleine C."/>
            <person name="Stajich J.E."/>
            <person name="Selbmann L."/>
        </authorList>
    </citation>
    <scope>NUCLEOTIDE SEQUENCE</scope>
    <source>
        <strain evidence="9">CCFEE 5200</strain>
    </source>
</reference>
<evidence type="ECO:0000256" key="6">
    <source>
        <dbReference type="ARBA" id="ARBA00023235"/>
    </source>
</evidence>
<dbReference type="GO" id="GO:0016829">
    <property type="term" value="F:lyase activity"/>
    <property type="evidence" value="ECO:0007669"/>
    <property type="project" value="UniProtKB-KW"/>
</dbReference>
<dbReference type="GO" id="GO:0005777">
    <property type="term" value="C:peroxisome"/>
    <property type="evidence" value="ECO:0007669"/>
    <property type="project" value="UniProtKB-SubCell"/>
</dbReference>
<comment type="subcellular location">
    <subcellularLocation>
        <location evidence="1">Peroxisome</location>
    </subcellularLocation>
</comment>
<sequence>MAPAEFTPTFESRQPPAKYCILSYPAPNVLLVRLNRPKDLNCINMEGHAELHTIWEWLDAEPSLSVGIITGTGRAFSAGADLKEWNAHNTAGQKREMVSSGFGALSRRSGRKPVIAAVNGLAFGGGCELIVNCDLVVASSNATFALPEVKKGVVAFAGALPRIVRTIGKQRAMEMALTGRTVSALEAREWGLVNKVVGDGKGEVVDAAVEYARMIAENSPDAVIVSREGIKMGWEGMGAEDATSDARQPDRRRFLPALRTGVTVKTGKDYDAIDPELIETTESERLSFNSFWSDIYQTDLSFGRNAGILPAVHSTRKGVSDAANDLLTLTHRIVDIDIGQAEDDEVIGIDMIDWSA</sequence>
<evidence type="ECO:0000256" key="3">
    <source>
        <dbReference type="ARBA" id="ARBA00005254"/>
    </source>
</evidence>
<dbReference type="FunFam" id="3.90.226.10:FF:000074">
    <property type="entry name" value="Enoyl-CoA hydratase (AFU_orthologue AFUA_2G10650)"/>
    <property type="match status" value="1"/>
</dbReference>
<dbReference type="AlphaFoldDB" id="A0AAN6K9K2"/>
<keyword evidence="4" id="KW-0843">Virulence</keyword>
<organism evidence="9 10">
    <name type="scientific">Friedmanniomyces endolithicus</name>
    <dbReference type="NCBI Taxonomy" id="329885"/>
    <lineage>
        <taxon>Eukaryota</taxon>
        <taxon>Fungi</taxon>
        <taxon>Dikarya</taxon>
        <taxon>Ascomycota</taxon>
        <taxon>Pezizomycotina</taxon>
        <taxon>Dothideomycetes</taxon>
        <taxon>Dothideomycetidae</taxon>
        <taxon>Mycosphaerellales</taxon>
        <taxon>Teratosphaeriaceae</taxon>
        <taxon>Friedmanniomyces</taxon>
    </lineage>
</organism>
<evidence type="ECO:0000313" key="9">
    <source>
        <dbReference type="EMBL" id="KAK0971337.1"/>
    </source>
</evidence>
<proteinExistence type="inferred from homology"/>
<dbReference type="InterPro" id="IPR001753">
    <property type="entry name" value="Enoyl-CoA_hydra/iso"/>
</dbReference>
<dbReference type="CDD" id="cd06558">
    <property type="entry name" value="crotonase-like"/>
    <property type="match status" value="1"/>
</dbReference>
<evidence type="ECO:0000256" key="8">
    <source>
        <dbReference type="RuleBase" id="RU003707"/>
    </source>
</evidence>
<name>A0AAN6K9K2_9PEZI</name>
<evidence type="ECO:0000256" key="7">
    <source>
        <dbReference type="ARBA" id="ARBA00023239"/>
    </source>
</evidence>
<dbReference type="SUPFAM" id="SSF52096">
    <property type="entry name" value="ClpP/crotonase"/>
    <property type="match status" value="1"/>
</dbReference>
<dbReference type="EMBL" id="JAUJLE010000178">
    <property type="protein sequence ID" value="KAK0971337.1"/>
    <property type="molecule type" value="Genomic_DNA"/>
</dbReference>
<dbReference type="Proteomes" id="UP001175353">
    <property type="component" value="Unassembled WGS sequence"/>
</dbReference>
<dbReference type="Gene3D" id="3.90.226.10">
    <property type="entry name" value="2-enoyl-CoA Hydratase, Chain A, domain 1"/>
    <property type="match status" value="1"/>
</dbReference>
<dbReference type="PANTHER" id="PTHR11941:SF158">
    <property type="entry name" value="ENOYL-COA HYDRATASE (AFU_ORTHOLOGUE AFUA_2G10650)"/>
    <property type="match status" value="1"/>
</dbReference>
<comment type="similarity">
    <text evidence="3 8">Belongs to the enoyl-CoA hydratase/isomerase family.</text>
</comment>
<evidence type="ECO:0000256" key="4">
    <source>
        <dbReference type="ARBA" id="ARBA00023026"/>
    </source>
</evidence>
<dbReference type="GO" id="GO:0016853">
    <property type="term" value="F:isomerase activity"/>
    <property type="evidence" value="ECO:0007669"/>
    <property type="project" value="UniProtKB-KW"/>
</dbReference>
<dbReference type="PANTHER" id="PTHR11941">
    <property type="entry name" value="ENOYL-COA HYDRATASE-RELATED"/>
    <property type="match status" value="1"/>
</dbReference>
<gene>
    <name evidence="9" type="ORF">LTR91_015568</name>
</gene>
<comment type="pathway">
    <text evidence="2">Siderophore biosynthesis.</text>
</comment>
<accession>A0AAN6K9K2</accession>
<evidence type="ECO:0000256" key="5">
    <source>
        <dbReference type="ARBA" id="ARBA00023140"/>
    </source>
</evidence>
<dbReference type="InterPro" id="IPR029045">
    <property type="entry name" value="ClpP/crotonase-like_dom_sf"/>
</dbReference>
<protein>
    <recommendedName>
        <fullName evidence="11">Enoyl-CoA hydratase</fullName>
    </recommendedName>
</protein>
<keyword evidence="6" id="KW-0413">Isomerase</keyword>
<evidence type="ECO:0000256" key="1">
    <source>
        <dbReference type="ARBA" id="ARBA00004275"/>
    </source>
</evidence>
<keyword evidence="5" id="KW-0576">Peroxisome</keyword>
<keyword evidence="7" id="KW-0456">Lyase</keyword>
<evidence type="ECO:0000256" key="2">
    <source>
        <dbReference type="ARBA" id="ARBA00004924"/>
    </source>
</evidence>